<evidence type="ECO:0000313" key="14">
    <source>
        <dbReference type="Proteomes" id="UP000325141"/>
    </source>
</evidence>
<protein>
    <submittedName>
        <fullName evidence="13">T9SS type A sorting domain-containing protein</fullName>
    </submittedName>
</protein>
<dbReference type="Gene3D" id="2.60.40.10">
    <property type="entry name" value="Immunoglobulins"/>
    <property type="match status" value="1"/>
</dbReference>
<dbReference type="InterPro" id="IPR035986">
    <property type="entry name" value="PKD_dom_sf"/>
</dbReference>
<evidence type="ECO:0000256" key="9">
    <source>
        <dbReference type="SAM" id="SignalP"/>
    </source>
</evidence>
<dbReference type="Pfam" id="PF05572">
    <property type="entry name" value="Peptidase_M43"/>
    <property type="match status" value="1"/>
</dbReference>
<dbReference type="AlphaFoldDB" id="A0A5M6CLU3"/>
<evidence type="ECO:0000259" key="12">
    <source>
        <dbReference type="Pfam" id="PF20009"/>
    </source>
</evidence>
<evidence type="ECO:0000256" key="4">
    <source>
        <dbReference type="ARBA" id="ARBA00022729"/>
    </source>
</evidence>
<dbReference type="GO" id="GO:0008237">
    <property type="term" value="F:metallopeptidase activity"/>
    <property type="evidence" value="ECO:0007669"/>
    <property type="project" value="UniProtKB-KW"/>
</dbReference>
<keyword evidence="5" id="KW-0378">Hydrolase</keyword>
<comment type="caution">
    <text evidence="13">The sequence shown here is derived from an EMBL/GenBank/DDBJ whole genome shotgun (WGS) entry which is preliminary data.</text>
</comment>
<dbReference type="Proteomes" id="UP000325141">
    <property type="component" value="Unassembled WGS sequence"/>
</dbReference>
<name>A0A5M6CLU3_9FLAO</name>
<proteinExistence type="inferred from homology"/>
<dbReference type="SUPFAM" id="SSF55486">
    <property type="entry name" value="Metalloproteases ('zincins'), catalytic domain"/>
    <property type="match status" value="1"/>
</dbReference>
<dbReference type="Gene3D" id="3.40.390.10">
    <property type="entry name" value="Collagenase (Catalytic Domain)"/>
    <property type="match status" value="1"/>
</dbReference>
<dbReference type="GO" id="GO:0046872">
    <property type="term" value="F:metal ion binding"/>
    <property type="evidence" value="ECO:0007669"/>
    <property type="project" value="UniProtKB-KW"/>
</dbReference>
<comment type="similarity">
    <text evidence="1">Belongs to the peptidase M43B family.</text>
</comment>
<dbReference type="PANTHER" id="PTHR47466:SF1">
    <property type="entry name" value="METALLOPROTEASE MEP1 (AFU_ORTHOLOGUE AFUA_1G07730)-RELATED"/>
    <property type="match status" value="1"/>
</dbReference>
<keyword evidence="4 9" id="KW-0732">Signal</keyword>
<feature type="chain" id="PRO_5024357086" evidence="9">
    <location>
        <begin position="19"/>
        <end position="672"/>
    </location>
</feature>
<dbReference type="InterPro" id="IPR045474">
    <property type="entry name" value="GEVED"/>
</dbReference>
<dbReference type="InterPro" id="IPR026444">
    <property type="entry name" value="Secre_tail"/>
</dbReference>
<evidence type="ECO:0000256" key="3">
    <source>
        <dbReference type="ARBA" id="ARBA00022723"/>
    </source>
</evidence>
<keyword evidence="7" id="KW-0482">Metalloprotease</keyword>
<evidence type="ECO:0000256" key="5">
    <source>
        <dbReference type="ARBA" id="ARBA00022801"/>
    </source>
</evidence>
<reference evidence="13 14" key="1">
    <citation type="submission" date="2019-09" db="EMBL/GenBank/DDBJ databases">
        <title>Genome sequence and assembly of Flavobacterium sp.</title>
        <authorList>
            <person name="Chhetri G."/>
        </authorList>
    </citation>
    <scope>NUCLEOTIDE SEQUENCE [LARGE SCALE GENOMIC DNA]</scope>
    <source>
        <strain evidence="13 14">SNL9</strain>
    </source>
</reference>
<feature type="domain" description="GEVED" evidence="12">
    <location>
        <begin position="507"/>
        <end position="587"/>
    </location>
</feature>
<sequence>MKHLFTISLFFYALLLNAQTEQHLNNCGTEYVLEKNFDSQFEKFYQSQIELKSKNPVTYYIPVVFHIIHAGEALGIGSNISDIDVYTALEVLNNNFKNNHNHTNGNSTSIQFVLATKAPNGSCSTGINRINFSNNQTYIQYGNRYSATDNGVDATTIRALSNWNPTQYYNIWVVNKITAAQGVSGYAYFPTEHGKIHDGTIISYQYLVGESSKTLTHELGHSLNLMHTFQGSTGTNCPAQINGCGADGDCVSDTPPHPQTHANDLVLTAANNCSGNNNSTYKHNYMSYARHEYRNVFTPLQIARMQSAIPFYRSSYLPATNSVFKMTQAPQSQFLINNSISSFKQFFCIGTPISLKNTSTCFLNTFNSTTLVNYTSKWVITKNGQTILTSTEPNPTITLNQVGTYSIALTSTNNLGSNSIIKSNIIEILPQSSKNYCTPTSFNVGNFVYSINNVKLNYINNSTAIGINNGYTDFSCTHITKATFDKPNKIDITVSNNHTSVKDNLILQGYIDYNDNGTFESSELILQETVPPSTNNKVYSYNFTPPTNVKKGEVLRMRIISERTSITNAKLNCTTQYNIGDIEDYGVIFESYLSSNEFEKQKYNIYPNPAENTLNINSDNSEEKLITIYTNSGQLIKSLKTTDENLSIDVSQISSGTYILNINNVPYKFIKK</sequence>
<dbReference type="PANTHER" id="PTHR47466">
    <property type="match status" value="1"/>
</dbReference>
<accession>A0A5M6CLU3</accession>
<dbReference type="Pfam" id="PF20009">
    <property type="entry name" value="GEVED"/>
    <property type="match status" value="1"/>
</dbReference>
<evidence type="ECO:0000256" key="8">
    <source>
        <dbReference type="ARBA" id="ARBA00023157"/>
    </source>
</evidence>
<gene>
    <name evidence="13" type="ORF">F0460_06240</name>
</gene>
<evidence type="ECO:0000259" key="10">
    <source>
        <dbReference type="Pfam" id="PF05572"/>
    </source>
</evidence>
<evidence type="ECO:0000313" key="13">
    <source>
        <dbReference type="EMBL" id="KAA5536023.1"/>
    </source>
</evidence>
<dbReference type="InterPro" id="IPR024079">
    <property type="entry name" value="MetalloPept_cat_dom_sf"/>
</dbReference>
<keyword evidence="8" id="KW-1015">Disulfide bond</keyword>
<feature type="domain" description="Secretion system C-terminal sorting" evidence="11">
    <location>
        <begin position="605"/>
        <end position="672"/>
    </location>
</feature>
<organism evidence="13 14">
    <name type="scientific">Paenimyroides baculatum</name>
    <dbReference type="NCBI Taxonomy" id="2608000"/>
    <lineage>
        <taxon>Bacteria</taxon>
        <taxon>Pseudomonadati</taxon>
        <taxon>Bacteroidota</taxon>
        <taxon>Flavobacteriia</taxon>
        <taxon>Flavobacteriales</taxon>
        <taxon>Flavobacteriaceae</taxon>
        <taxon>Paenimyroides</taxon>
    </lineage>
</organism>
<dbReference type="NCBIfam" id="TIGR04183">
    <property type="entry name" value="Por_Secre_tail"/>
    <property type="match status" value="1"/>
</dbReference>
<dbReference type="SUPFAM" id="SSF49299">
    <property type="entry name" value="PKD domain"/>
    <property type="match status" value="1"/>
</dbReference>
<evidence type="ECO:0000256" key="2">
    <source>
        <dbReference type="ARBA" id="ARBA00022670"/>
    </source>
</evidence>
<evidence type="ECO:0000256" key="7">
    <source>
        <dbReference type="ARBA" id="ARBA00023049"/>
    </source>
</evidence>
<evidence type="ECO:0000259" key="11">
    <source>
        <dbReference type="Pfam" id="PF18962"/>
    </source>
</evidence>
<keyword evidence="3" id="KW-0479">Metal-binding</keyword>
<keyword evidence="6" id="KW-0862">Zinc</keyword>
<feature type="domain" description="Peptidase M43 pregnancy-associated plasma-A" evidence="10">
    <location>
        <begin position="161"/>
        <end position="309"/>
    </location>
</feature>
<dbReference type="InterPro" id="IPR008754">
    <property type="entry name" value="Peptidase_M43"/>
</dbReference>
<dbReference type="Pfam" id="PF18962">
    <property type="entry name" value="Por_Secre_tail"/>
    <property type="match status" value="1"/>
</dbReference>
<feature type="signal peptide" evidence="9">
    <location>
        <begin position="1"/>
        <end position="18"/>
    </location>
</feature>
<evidence type="ECO:0000256" key="6">
    <source>
        <dbReference type="ARBA" id="ARBA00022833"/>
    </source>
</evidence>
<dbReference type="InterPro" id="IPR013783">
    <property type="entry name" value="Ig-like_fold"/>
</dbReference>
<dbReference type="EMBL" id="VWSG01000003">
    <property type="protein sequence ID" value="KAA5536023.1"/>
    <property type="molecule type" value="Genomic_DNA"/>
</dbReference>
<keyword evidence="2" id="KW-0645">Protease</keyword>
<evidence type="ECO:0000256" key="1">
    <source>
        <dbReference type="ARBA" id="ARBA00008721"/>
    </source>
</evidence>
<dbReference type="GO" id="GO:0006508">
    <property type="term" value="P:proteolysis"/>
    <property type="evidence" value="ECO:0007669"/>
    <property type="project" value="UniProtKB-KW"/>
</dbReference>
<keyword evidence="14" id="KW-1185">Reference proteome</keyword>